<organism evidence="12 13">
    <name type="scientific">Candidula unifasciata</name>
    <dbReference type="NCBI Taxonomy" id="100452"/>
    <lineage>
        <taxon>Eukaryota</taxon>
        <taxon>Metazoa</taxon>
        <taxon>Spiralia</taxon>
        <taxon>Lophotrochozoa</taxon>
        <taxon>Mollusca</taxon>
        <taxon>Gastropoda</taxon>
        <taxon>Heterobranchia</taxon>
        <taxon>Euthyneura</taxon>
        <taxon>Panpulmonata</taxon>
        <taxon>Eupulmonata</taxon>
        <taxon>Stylommatophora</taxon>
        <taxon>Helicina</taxon>
        <taxon>Helicoidea</taxon>
        <taxon>Geomitridae</taxon>
        <taxon>Candidula</taxon>
    </lineage>
</organism>
<dbReference type="Proteomes" id="UP000678393">
    <property type="component" value="Unassembled WGS sequence"/>
</dbReference>
<keyword evidence="4 10" id="KW-1133">Transmembrane helix</keyword>
<evidence type="ECO:0000259" key="11">
    <source>
        <dbReference type="PROSITE" id="PS50262"/>
    </source>
</evidence>
<evidence type="ECO:0000256" key="10">
    <source>
        <dbReference type="SAM" id="Phobius"/>
    </source>
</evidence>
<keyword evidence="8 9" id="KW-0807">Transducer</keyword>
<comment type="similarity">
    <text evidence="9">Belongs to the G-protein coupled receptor 1 family.</text>
</comment>
<dbReference type="SUPFAM" id="SSF81321">
    <property type="entry name" value="Family A G protein-coupled receptor-like"/>
    <property type="match status" value="1"/>
</dbReference>
<dbReference type="PRINTS" id="PR00237">
    <property type="entry name" value="GPCRRHODOPSN"/>
</dbReference>
<feature type="transmembrane region" description="Helical" evidence="10">
    <location>
        <begin position="141"/>
        <end position="162"/>
    </location>
</feature>
<gene>
    <name evidence="12" type="ORF">CUNI_LOCUS21330</name>
</gene>
<evidence type="ECO:0000313" key="13">
    <source>
        <dbReference type="Proteomes" id="UP000678393"/>
    </source>
</evidence>
<protein>
    <recommendedName>
        <fullName evidence="11">G-protein coupled receptors family 1 profile domain-containing protein</fullName>
    </recommendedName>
</protein>
<dbReference type="GO" id="GO:0004930">
    <property type="term" value="F:G protein-coupled receptor activity"/>
    <property type="evidence" value="ECO:0007669"/>
    <property type="project" value="UniProtKB-KW"/>
</dbReference>
<feature type="transmembrane region" description="Helical" evidence="10">
    <location>
        <begin position="12"/>
        <end position="32"/>
    </location>
</feature>
<evidence type="ECO:0000256" key="8">
    <source>
        <dbReference type="ARBA" id="ARBA00023224"/>
    </source>
</evidence>
<evidence type="ECO:0000256" key="4">
    <source>
        <dbReference type="ARBA" id="ARBA00022989"/>
    </source>
</evidence>
<feature type="transmembrane region" description="Helical" evidence="10">
    <location>
        <begin position="52"/>
        <end position="79"/>
    </location>
</feature>
<dbReference type="PROSITE" id="PS50262">
    <property type="entry name" value="G_PROTEIN_RECEP_F1_2"/>
    <property type="match status" value="1"/>
</dbReference>
<dbReference type="PANTHER" id="PTHR24249">
    <property type="entry name" value="HISTAMINE RECEPTOR-RELATED G-PROTEIN COUPLED RECEPTOR"/>
    <property type="match status" value="1"/>
</dbReference>
<dbReference type="Pfam" id="PF00001">
    <property type="entry name" value="7tm_1"/>
    <property type="match status" value="1"/>
</dbReference>
<proteinExistence type="inferred from homology"/>
<keyword evidence="2" id="KW-1003">Cell membrane</keyword>
<evidence type="ECO:0000256" key="2">
    <source>
        <dbReference type="ARBA" id="ARBA00022475"/>
    </source>
</evidence>
<evidence type="ECO:0000256" key="9">
    <source>
        <dbReference type="RuleBase" id="RU000688"/>
    </source>
</evidence>
<evidence type="ECO:0000256" key="6">
    <source>
        <dbReference type="ARBA" id="ARBA00023136"/>
    </source>
</evidence>
<name>A0A8S4A655_9EUPU</name>
<accession>A0A8S4A655</accession>
<dbReference type="InterPro" id="IPR017452">
    <property type="entry name" value="GPCR_Rhodpsn_7TM"/>
</dbReference>
<dbReference type="InterPro" id="IPR000276">
    <property type="entry name" value="GPCR_Rhodpsn"/>
</dbReference>
<dbReference type="PANTHER" id="PTHR24249:SF424">
    <property type="entry name" value="G-PROTEIN COUPLED RECEPTORS FAMILY 1 PROFILE DOMAIN-CONTAINING PROTEIN"/>
    <property type="match status" value="1"/>
</dbReference>
<dbReference type="EMBL" id="CAJHNH020008455">
    <property type="protein sequence ID" value="CAG5135772.1"/>
    <property type="molecule type" value="Genomic_DNA"/>
</dbReference>
<dbReference type="AlphaFoldDB" id="A0A8S4A655"/>
<feature type="domain" description="G-protein coupled receptors family 1 profile" evidence="11">
    <location>
        <begin position="1"/>
        <end position="253"/>
    </location>
</feature>
<evidence type="ECO:0000256" key="3">
    <source>
        <dbReference type="ARBA" id="ARBA00022692"/>
    </source>
</evidence>
<keyword evidence="6 10" id="KW-0472">Membrane</keyword>
<evidence type="ECO:0000256" key="1">
    <source>
        <dbReference type="ARBA" id="ARBA00004651"/>
    </source>
</evidence>
<keyword evidence="7 9" id="KW-0675">Receptor</keyword>
<comment type="subcellular location">
    <subcellularLocation>
        <location evidence="1">Cell membrane</location>
        <topology evidence="1">Multi-pass membrane protein</topology>
    </subcellularLocation>
</comment>
<evidence type="ECO:0000313" key="12">
    <source>
        <dbReference type="EMBL" id="CAG5135772.1"/>
    </source>
</evidence>
<keyword evidence="5 9" id="KW-0297">G-protein coupled receptor</keyword>
<sequence length="280" mass="32187">MIIVTILRTQALHTNTNIFIVSVALLDCVMAVSDFTQGIVYSTTFRHNIHVANIIDTVLLGTGYGALTISCTHMAIIAIDRFINIAYPFYYILNVTKRRLIVVLIIAWLFGLAYSTVPIMFYIDDKYHRHCITSSPPLEYFIINASLNVIDYFVIFACYFKIAHLAFTHKKAANARRLKIENPEKVLKLRNTRIAAMKSVKFFVCLFGTFFAFTSPQIFVTGIRLLSFNIPDTIIIIIFYLYEVHSVMNFVIYYHVYKEFSDGFKKLLHDMIAVCKISKP</sequence>
<dbReference type="PROSITE" id="PS00237">
    <property type="entry name" value="G_PROTEIN_RECEP_F1_1"/>
    <property type="match status" value="1"/>
</dbReference>
<feature type="transmembrane region" description="Helical" evidence="10">
    <location>
        <begin position="100"/>
        <end position="121"/>
    </location>
</feature>
<reference evidence="12" key="1">
    <citation type="submission" date="2021-04" db="EMBL/GenBank/DDBJ databases">
        <authorList>
            <consortium name="Molecular Ecology Group"/>
        </authorList>
    </citation>
    <scope>NUCLEOTIDE SEQUENCE</scope>
</reference>
<dbReference type="GO" id="GO:0005886">
    <property type="term" value="C:plasma membrane"/>
    <property type="evidence" value="ECO:0007669"/>
    <property type="project" value="UniProtKB-SubCell"/>
</dbReference>
<dbReference type="CDD" id="cd00637">
    <property type="entry name" value="7tm_classA_rhodopsin-like"/>
    <property type="match status" value="1"/>
</dbReference>
<dbReference type="OrthoDB" id="6123079at2759"/>
<keyword evidence="13" id="KW-1185">Reference proteome</keyword>
<dbReference type="InterPro" id="IPR050569">
    <property type="entry name" value="TAAR"/>
</dbReference>
<dbReference type="Gene3D" id="1.20.1070.10">
    <property type="entry name" value="Rhodopsin 7-helix transmembrane proteins"/>
    <property type="match status" value="1"/>
</dbReference>
<feature type="transmembrane region" description="Helical" evidence="10">
    <location>
        <begin position="202"/>
        <end position="227"/>
    </location>
</feature>
<evidence type="ECO:0000256" key="5">
    <source>
        <dbReference type="ARBA" id="ARBA00023040"/>
    </source>
</evidence>
<keyword evidence="3 9" id="KW-0812">Transmembrane</keyword>
<evidence type="ECO:0000256" key="7">
    <source>
        <dbReference type="ARBA" id="ARBA00023170"/>
    </source>
</evidence>
<feature type="transmembrane region" description="Helical" evidence="10">
    <location>
        <begin position="233"/>
        <end position="256"/>
    </location>
</feature>
<comment type="caution">
    <text evidence="12">The sequence shown here is derived from an EMBL/GenBank/DDBJ whole genome shotgun (WGS) entry which is preliminary data.</text>
</comment>